<comment type="caution">
    <text evidence="2">The sequence shown here is derived from an EMBL/GenBank/DDBJ whole genome shotgun (WGS) entry which is preliminary data.</text>
</comment>
<keyword evidence="3" id="KW-1185">Reference proteome</keyword>
<protein>
    <submittedName>
        <fullName evidence="2">Uncharacterized protein</fullName>
    </submittedName>
</protein>
<evidence type="ECO:0000313" key="3">
    <source>
        <dbReference type="Proteomes" id="UP001358586"/>
    </source>
</evidence>
<gene>
    <name evidence="2" type="ORF">PVK06_001388</name>
</gene>
<name>A0ABR0R1Y2_GOSAR</name>
<organism evidence="2 3">
    <name type="scientific">Gossypium arboreum</name>
    <name type="common">Tree cotton</name>
    <name type="synonym">Gossypium nanking</name>
    <dbReference type="NCBI Taxonomy" id="29729"/>
    <lineage>
        <taxon>Eukaryota</taxon>
        <taxon>Viridiplantae</taxon>
        <taxon>Streptophyta</taxon>
        <taxon>Embryophyta</taxon>
        <taxon>Tracheophyta</taxon>
        <taxon>Spermatophyta</taxon>
        <taxon>Magnoliopsida</taxon>
        <taxon>eudicotyledons</taxon>
        <taxon>Gunneridae</taxon>
        <taxon>Pentapetalae</taxon>
        <taxon>rosids</taxon>
        <taxon>malvids</taxon>
        <taxon>Malvales</taxon>
        <taxon>Malvaceae</taxon>
        <taxon>Malvoideae</taxon>
        <taxon>Gossypium</taxon>
    </lineage>
</organism>
<evidence type="ECO:0000313" key="2">
    <source>
        <dbReference type="EMBL" id="KAK5845226.1"/>
    </source>
</evidence>
<feature type="signal peptide" evidence="1">
    <location>
        <begin position="1"/>
        <end position="19"/>
    </location>
</feature>
<sequence>MARLIMWLLLLDFESMILADYGNILTDIISDWPLLAKSSLPENFFYSHFSDESTTLSISGHISRLILVLSANSIAKRVL</sequence>
<reference evidence="2 3" key="1">
    <citation type="submission" date="2023-03" db="EMBL/GenBank/DDBJ databases">
        <title>WGS of Gossypium arboreum.</title>
        <authorList>
            <person name="Yu D."/>
        </authorList>
    </citation>
    <scope>NUCLEOTIDE SEQUENCE [LARGE SCALE GENOMIC DNA]</scope>
    <source>
        <tissue evidence="2">Leaf</tissue>
    </source>
</reference>
<keyword evidence="1" id="KW-0732">Signal</keyword>
<accession>A0ABR0R1Y2</accession>
<proteinExistence type="predicted"/>
<dbReference type="EMBL" id="JARKNE010000001">
    <property type="protein sequence ID" value="KAK5845226.1"/>
    <property type="molecule type" value="Genomic_DNA"/>
</dbReference>
<feature type="chain" id="PRO_5046582836" evidence="1">
    <location>
        <begin position="20"/>
        <end position="79"/>
    </location>
</feature>
<evidence type="ECO:0000256" key="1">
    <source>
        <dbReference type="SAM" id="SignalP"/>
    </source>
</evidence>
<dbReference type="Proteomes" id="UP001358586">
    <property type="component" value="Chromosome 1"/>
</dbReference>